<dbReference type="EMBL" id="AP023420">
    <property type="protein sequence ID" value="BCK85325.1"/>
    <property type="molecule type" value="Genomic_DNA"/>
</dbReference>
<dbReference type="KEGG" id="pfaa:MM59RIKEN_26440"/>
<name>A0A810QFH7_9FIRM</name>
<reference evidence="1" key="1">
    <citation type="submission" date="2020-09" db="EMBL/GenBank/DDBJ databases">
        <title>New species isolated from human feces.</title>
        <authorList>
            <person name="Kitahara M."/>
            <person name="Shigeno Y."/>
            <person name="Shime M."/>
            <person name="Matsumoto Y."/>
            <person name="Nakamura S."/>
            <person name="Motooka D."/>
            <person name="Fukuoka S."/>
            <person name="Nishikawa H."/>
            <person name="Benno Y."/>
        </authorList>
    </citation>
    <scope>NUCLEOTIDE SEQUENCE</scope>
    <source>
        <strain evidence="1">MM59</strain>
    </source>
</reference>
<organism evidence="1 2">
    <name type="scientific">Pusillibacter faecalis</name>
    <dbReference type="NCBI Taxonomy" id="2714358"/>
    <lineage>
        <taxon>Bacteria</taxon>
        <taxon>Bacillati</taxon>
        <taxon>Bacillota</taxon>
        <taxon>Clostridia</taxon>
        <taxon>Eubacteriales</taxon>
        <taxon>Oscillospiraceae</taxon>
        <taxon>Pusillibacter</taxon>
    </lineage>
</organism>
<dbReference type="Proteomes" id="UP000679848">
    <property type="component" value="Chromosome"/>
</dbReference>
<dbReference type="RefSeq" id="WP_213543475.1">
    <property type="nucleotide sequence ID" value="NZ_AP023420.1"/>
</dbReference>
<sequence length="148" mass="17020">MNSQIDDILDTQIEIIQISIYCDIVRNLLLNSKSISVAKIVPFSFVIKKRNYLHGSLYRGNNKSDLVLKFLSQVRGLFDELCEQMPYIFEAIDLLVQDGFCEIHEGELICCDVNQQRTEKYGAFTEAALQESKGYSDRQFLREVISIV</sequence>
<evidence type="ECO:0000313" key="1">
    <source>
        <dbReference type="EMBL" id="BCK85325.1"/>
    </source>
</evidence>
<evidence type="ECO:0000313" key="2">
    <source>
        <dbReference type="Proteomes" id="UP000679848"/>
    </source>
</evidence>
<keyword evidence="2" id="KW-1185">Reference proteome</keyword>
<protein>
    <submittedName>
        <fullName evidence="1">Uncharacterized protein</fullName>
    </submittedName>
</protein>
<proteinExistence type="predicted"/>
<accession>A0A810QFH7</accession>
<gene>
    <name evidence="1" type="ORF">MM59RIKEN_26440</name>
</gene>
<dbReference type="AlphaFoldDB" id="A0A810QFH7"/>